<sequence>MDGRLAVLFFVIGLTDMKTNDCETGCLGRTPAQEAISLSLGSTIFQEQFIGQEAYVRYDMGTSFGPFQPTVGLSVTDTNDIWVGLGATHTTRFWDRPSGAGGYAQLHVMPGVYTRGSGPVLGHPFEIRSGAEIGYQTKNGLRYGLSYDHRSNAGLSTPNPGMETLQFRVSVPLS</sequence>
<keyword evidence="2" id="KW-1185">Reference proteome</keyword>
<gene>
    <name evidence="1" type="ORF">PFRI_35660</name>
</gene>
<evidence type="ECO:0000313" key="2">
    <source>
        <dbReference type="Proteomes" id="UP000184514"/>
    </source>
</evidence>
<protein>
    <submittedName>
        <fullName evidence="1">Lipid A 3-O-deacylase (PagL)</fullName>
    </submittedName>
</protein>
<dbReference type="InterPro" id="IPR018550">
    <property type="entry name" value="Lipid-A_deacylase-rel"/>
</dbReference>
<comment type="caution">
    <text evidence="1">The sequence shown here is derived from an EMBL/GenBank/DDBJ whole genome shotgun (WGS) entry which is preliminary data.</text>
</comment>
<name>A0A1L9NSX6_9RHOB</name>
<accession>A0A1L9NSX6</accession>
<evidence type="ECO:0000313" key="1">
    <source>
        <dbReference type="EMBL" id="OJI92234.1"/>
    </source>
</evidence>
<dbReference type="RefSeq" id="WP_072632059.1">
    <property type="nucleotide sequence ID" value="NZ_MLCB01000193.1"/>
</dbReference>
<dbReference type="STRING" id="696762.PFRI_35660"/>
<dbReference type="AlphaFoldDB" id="A0A1L9NSX6"/>
<dbReference type="Pfam" id="PF09411">
    <property type="entry name" value="PagL"/>
    <property type="match status" value="1"/>
</dbReference>
<reference evidence="1 2" key="1">
    <citation type="submission" date="2016-10" db="EMBL/GenBank/DDBJ databases">
        <title>Genome sequence of Planktotalea frisia SH6-1.</title>
        <authorList>
            <person name="Poehlein A."/>
            <person name="Bakenhus I."/>
            <person name="Voget S."/>
            <person name="Brinkhoff T."/>
            <person name="Simon M."/>
        </authorList>
    </citation>
    <scope>NUCLEOTIDE SEQUENCE [LARGE SCALE GENOMIC DNA]</scope>
    <source>
        <strain evidence="1 2">SH6-1</strain>
    </source>
</reference>
<organism evidence="1 2">
    <name type="scientific">Planktotalea frisia</name>
    <dbReference type="NCBI Taxonomy" id="696762"/>
    <lineage>
        <taxon>Bacteria</taxon>
        <taxon>Pseudomonadati</taxon>
        <taxon>Pseudomonadota</taxon>
        <taxon>Alphaproteobacteria</taxon>
        <taxon>Rhodobacterales</taxon>
        <taxon>Paracoccaceae</taxon>
        <taxon>Planktotalea</taxon>
    </lineage>
</organism>
<dbReference type="EMBL" id="MLCB01000193">
    <property type="protein sequence ID" value="OJI92234.1"/>
    <property type="molecule type" value="Genomic_DNA"/>
</dbReference>
<dbReference type="Proteomes" id="UP000184514">
    <property type="component" value="Unassembled WGS sequence"/>
</dbReference>
<proteinExistence type="predicted"/>
<dbReference type="Gene3D" id="2.40.160.20">
    <property type="match status" value="1"/>
</dbReference>
<dbReference type="OrthoDB" id="6199047at2"/>